<sequence length="240" mass="26550">MASTWSSLGKQLGTIAKEQGPRIVKKQAPKLVDRMQRSSMWDRALGGRRKDTVAVRPAASAPVPTRERARQIVYCPHLDGRADPGEIVWTWVPYEEDPANGKDRPVLVVGRERKTLLGLMLSSNPARGAEHNWIGIGSGPWDYEGRDSWVRLDRVLDVPEAGIRREGPSSRARPSISSRTGCAWSTTGGERPRDRCADRGAGTAISLHSTPAGNLDRRRGATRFGVVRPETFHEHPEHIN</sequence>
<dbReference type="EMBL" id="UGRU01000001">
    <property type="protein sequence ID" value="SUA47006.1"/>
    <property type="molecule type" value="Genomic_DNA"/>
</dbReference>
<feature type="region of interest" description="Disordered" evidence="1">
    <location>
        <begin position="165"/>
        <end position="196"/>
    </location>
</feature>
<dbReference type="AlphaFoldDB" id="A0A378X088"/>
<dbReference type="SUPFAM" id="SSF50118">
    <property type="entry name" value="Cell growth inhibitor/plasmid maintenance toxic component"/>
    <property type="match status" value="1"/>
</dbReference>
<evidence type="ECO:0000313" key="2">
    <source>
        <dbReference type="EMBL" id="SUA47006.1"/>
    </source>
</evidence>
<feature type="compositionally biased region" description="Low complexity" evidence="1">
    <location>
        <begin position="169"/>
        <end position="179"/>
    </location>
</feature>
<dbReference type="InterPro" id="IPR003477">
    <property type="entry name" value="PemK-like"/>
</dbReference>
<gene>
    <name evidence="2" type="ORF">NCTC13184_05540</name>
</gene>
<accession>A0A378X088</accession>
<name>A0A378X088_9NOCA</name>
<reference evidence="2 3" key="1">
    <citation type="submission" date="2018-06" db="EMBL/GenBank/DDBJ databases">
        <authorList>
            <consortium name="Pathogen Informatics"/>
            <person name="Doyle S."/>
        </authorList>
    </citation>
    <scope>NUCLEOTIDE SEQUENCE [LARGE SCALE GENOMIC DNA]</scope>
    <source>
        <strain evidence="2 3">NCTC13184</strain>
    </source>
</reference>
<dbReference type="Pfam" id="PF02452">
    <property type="entry name" value="PemK_toxin"/>
    <property type="match status" value="1"/>
</dbReference>
<evidence type="ECO:0000313" key="3">
    <source>
        <dbReference type="Proteomes" id="UP000255082"/>
    </source>
</evidence>
<dbReference type="GO" id="GO:0003677">
    <property type="term" value="F:DNA binding"/>
    <property type="evidence" value="ECO:0007669"/>
    <property type="project" value="InterPro"/>
</dbReference>
<dbReference type="Proteomes" id="UP000255082">
    <property type="component" value="Unassembled WGS sequence"/>
</dbReference>
<proteinExistence type="predicted"/>
<evidence type="ECO:0000256" key="1">
    <source>
        <dbReference type="SAM" id="MobiDB-lite"/>
    </source>
</evidence>
<organism evidence="2 3">
    <name type="scientific">Nocardia africana</name>
    <dbReference type="NCBI Taxonomy" id="134964"/>
    <lineage>
        <taxon>Bacteria</taxon>
        <taxon>Bacillati</taxon>
        <taxon>Actinomycetota</taxon>
        <taxon>Actinomycetes</taxon>
        <taxon>Mycobacteriales</taxon>
        <taxon>Nocardiaceae</taxon>
        <taxon>Nocardia</taxon>
    </lineage>
</organism>
<protein>
    <submittedName>
        <fullName evidence="2">PemK-like protein</fullName>
    </submittedName>
</protein>